<dbReference type="NCBIfam" id="TIGR00377">
    <property type="entry name" value="ant_ant_sig"/>
    <property type="match status" value="1"/>
</dbReference>
<dbReference type="EMBL" id="BAABAL010000019">
    <property type="protein sequence ID" value="GAA4025339.1"/>
    <property type="molecule type" value="Genomic_DNA"/>
</dbReference>
<dbReference type="Proteomes" id="UP001501747">
    <property type="component" value="Unassembled WGS sequence"/>
</dbReference>
<sequence>MTENRIRPVSNGAETTLLPELPDPGAPSADQLIELSVRRPAKGTVVLGVSGEIDMFTTPLLRTALDEQLTAKTDRLVLDLSQVSFLGSSGLAVLVDCLHLAEDNGVGFCLVSATRSVERPLKVTGLGDVFSTFPTVSAALAA</sequence>
<proteinExistence type="inferred from homology"/>
<dbReference type="Pfam" id="PF01740">
    <property type="entry name" value="STAS"/>
    <property type="match status" value="1"/>
</dbReference>
<protein>
    <recommendedName>
        <fullName evidence="2">Anti-sigma factor antagonist</fullName>
    </recommendedName>
</protein>
<dbReference type="PANTHER" id="PTHR33495">
    <property type="entry name" value="ANTI-SIGMA FACTOR ANTAGONIST TM_1081-RELATED-RELATED"/>
    <property type="match status" value="1"/>
</dbReference>
<comment type="similarity">
    <text evidence="1 2">Belongs to the anti-sigma-factor antagonist family.</text>
</comment>
<evidence type="ECO:0000313" key="6">
    <source>
        <dbReference type="Proteomes" id="UP001501747"/>
    </source>
</evidence>
<dbReference type="PROSITE" id="PS50801">
    <property type="entry name" value="STAS"/>
    <property type="match status" value="1"/>
</dbReference>
<dbReference type="InterPro" id="IPR036513">
    <property type="entry name" value="STAS_dom_sf"/>
</dbReference>
<dbReference type="SUPFAM" id="SSF52091">
    <property type="entry name" value="SpoIIaa-like"/>
    <property type="match status" value="1"/>
</dbReference>
<evidence type="ECO:0000313" key="5">
    <source>
        <dbReference type="EMBL" id="GAA4025339.1"/>
    </source>
</evidence>
<gene>
    <name evidence="5" type="ORF">GCM10022247_57470</name>
</gene>
<evidence type="ECO:0000259" key="4">
    <source>
        <dbReference type="PROSITE" id="PS50801"/>
    </source>
</evidence>
<feature type="domain" description="STAS" evidence="4">
    <location>
        <begin position="43"/>
        <end position="142"/>
    </location>
</feature>
<reference evidence="6" key="1">
    <citation type="journal article" date="2019" name="Int. J. Syst. Evol. Microbiol.">
        <title>The Global Catalogue of Microorganisms (GCM) 10K type strain sequencing project: providing services to taxonomists for standard genome sequencing and annotation.</title>
        <authorList>
            <consortium name="The Broad Institute Genomics Platform"/>
            <consortium name="The Broad Institute Genome Sequencing Center for Infectious Disease"/>
            <person name="Wu L."/>
            <person name="Ma J."/>
        </authorList>
    </citation>
    <scope>NUCLEOTIDE SEQUENCE [LARGE SCALE GENOMIC DNA]</scope>
    <source>
        <strain evidence="6">JCM 17342</strain>
    </source>
</reference>
<feature type="region of interest" description="Disordered" evidence="3">
    <location>
        <begin position="1"/>
        <end position="24"/>
    </location>
</feature>
<organism evidence="5 6">
    <name type="scientific">Allokutzneria multivorans</name>
    <dbReference type="NCBI Taxonomy" id="1142134"/>
    <lineage>
        <taxon>Bacteria</taxon>
        <taxon>Bacillati</taxon>
        <taxon>Actinomycetota</taxon>
        <taxon>Actinomycetes</taxon>
        <taxon>Pseudonocardiales</taxon>
        <taxon>Pseudonocardiaceae</taxon>
        <taxon>Allokutzneria</taxon>
    </lineage>
</organism>
<accession>A0ABP7TFS2</accession>
<dbReference type="Gene3D" id="3.30.750.24">
    <property type="entry name" value="STAS domain"/>
    <property type="match status" value="1"/>
</dbReference>
<dbReference type="CDD" id="cd07043">
    <property type="entry name" value="STAS_anti-anti-sigma_factors"/>
    <property type="match status" value="1"/>
</dbReference>
<evidence type="ECO:0000256" key="3">
    <source>
        <dbReference type="SAM" id="MobiDB-lite"/>
    </source>
</evidence>
<evidence type="ECO:0000256" key="1">
    <source>
        <dbReference type="ARBA" id="ARBA00009013"/>
    </source>
</evidence>
<name>A0ABP7TFS2_9PSEU</name>
<keyword evidence="6" id="KW-1185">Reference proteome</keyword>
<dbReference type="RefSeq" id="WP_344881378.1">
    <property type="nucleotide sequence ID" value="NZ_BAABAL010000019.1"/>
</dbReference>
<dbReference type="InterPro" id="IPR002645">
    <property type="entry name" value="STAS_dom"/>
</dbReference>
<dbReference type="PANTHER" id="PTHR33495:SF2">
    <property type="entry name" value="ANTI-SIGMA FACTOR ANTAGONIST TM_1081-RELATED"/>
    <property type="match status" value="1"/>
</dbReference>
<evidence type="ECO:0000256" key="2">
    <source>
        <dbReference type="RuleBase" id="RU003749"/>
    </source>
</evidence>
<dbReference type="InterPro" id="IPR003658">
    <property type="entry name" value="Anti-sigma_ant"/>
</dbReference>
<comment type="caution">
    <text evidence="5">The sequence shown here is derived from an EMBL/GenBank/DDBJ whole genome shotgun (WGS) entry which is preliminary data.</text>
</comment>